<dbReference type="AlphaFoldDB" id="A0A5B0PKA6"/>
<dbReference type="PANTHER" id="PTHR47501:SF5">
    <property type="entry name" value="HAT C-TERMINAL DIMERISATION DOMAIN-CONTAINING PROTEIN"/>
    <property type="match status" value="1"/>
</dbReference>
<name>A0A5B0PKA6_PUCGR</name>
<protein>
    <submittedName>
        <fullName evidence="1">Uncharacterized protein</fullName>
    </submittedName>
</protein>
<sequence>MNSGAHQELAQPLVEIPLSSCHLQIQDDQSTGHYQQLKKPTIRDLEVFPPLKLRPATKKFLSTKTLLKIDKTPRKKKTNQKKKKTIQQNNSYAGSIIDLCEDSEAGNSKILAAKPCPEKYDSPLEFFGEPFYPAKTTEEERKKKPITYNCKWCKKQVRGGHNSDANLRKYRDGSNQTGCDGSGCPNQSLAIQAGAKIPPTFDKKILNKILMIWQTRNALPWSRIENFDLQAAFHYFQSDAILFKRKWVASKAKQLYVLLQMLKKSSSKFTLVHDVWTTKGNRYAFIGSSVAYINDD</sequence>
<dbReference type="Proteomes" id="UP000324748">
    <property type="component" value="Unassembled WGS sequence"/>
</dbReference>
<gene>
    <name evidence="1" type="ORF">PGT21_034941</name>
</gene>
<evidence type="ECO:0000313" key="2">
    <source>
        <dbReference type="Proteomes" id="UP000324748"/>
    </source>
</evidence>
<evidence type="ECO:0000313" key="1">
    <source>
        <dbReference type="EMBL" id="KAA1102005.1"/>
    </source>
</evidence>
<reference evidence="1 2" key="1">
    <citation type="submission" date="2019-05" db="EMBL/GenBank/DDBJ databases">
        <title>Emergence of the Ug99 lineage of the wheat stem rust pathogen through somatic hybridization.</title>
        <authorList>
            <person name="Li F."/>
            <person name="Upadhyaya N.M."/>
            <person name="Sperschneider J."/>
            <person name="Matny O."/>
            <person name="Nguyen-Phuc H."/>
            <person name="Mago R."/>
            <person name="Raley C."/>
            <person name="Miller M.E."/>
            <person name="Silverstein K.A.T."/>
            <person name="Henningsen E."/>
            <person name="Hirsch C.D."/>
            <person name="Visser B."/>
            <person name="Pretorius Z.A."/>
            <person name="Steffenson B.J."/>
            <person name="Schwessinger B."/>
            <person name="Dodds P.N."/>
            <person name="Figueroa M."/>
        </authorList>
    </citation>
    <scope>NUCLEOTIDE SEQUENCE [LARGE SCALE GENOMIC DNA]</scope>
    <source>
        <strain evidence="1">21-0</strain>
    </source>
</reference>
<comment type="caution">
    <text evidence="1">The sequence shown here is derived from an EMBL/GenBank/DDBJ whole genome shotgun (WGS) entry which is preliminary data.</text>
</comment>
<keyword evidence="2" id="KW-1185">Reference proteome</keyword>
<organism evidence="1 2">
    <name type="scientific">Puccinia graminis f. sp. tritici</name>
    <dbReference type="NCBI Taxonomy" id="56615"/>
    <lineage>
        <taxon>Eukaryota</taxon>
        <taxon>Fungi</taxon>
        <taxon>Dikarya</taxon>
        <taxon>Basidiomycota</taxon>
        <taxon>Pucciniomycotina</taxon>
        <taxon>Pucciniomycetes</taxon>
        <taxon>Pucciniales</taxon>
        <taxon>Pucciniaceae</taxon>
        <taxon>Puccinia</taxon>
    </lineage>
</organism>
<proteinExistence type="predicted"/>
<dbReference type="PANTHER" id="PTHR47501">
    <property type="entry name" value="TRANSPOSASE-RELATED"/>
    <property type="match status" value="1"/>
</dbReference>
<accession>A0A5B0PKA6</accession>
<dbReference type="EMBL" id="VSWC01000053">
    <property type="protein sequence ID" value="KAA1102005.1"/>
    <property type="molecule type" value="Genomic_DNA"/>
</dbReference>